<dbReference type="Gene3D" id="3.40.30.10">
    <property type="entry name" value="Glutaredoxin"/>
    <property type="match status" value="1"/>
</dbReference>
<dbReference type="RefSeq" id="WP_316968163.1">
    <property type="nucleotide sequence ID" value="NZ_JARFPL010000005.1"/>
</dbReference>
<dbReference type="InterPro" id="IPR004879">
    <property type="entry name" value="Ssp411-like_TRX"/>
</dbReference>
<dbReference type="PIRSF" id="PIRSF006402">
    <property type="entry name" value="UCP006402_thioredoxin"/>
    <property type="match status" value="1"/>
</dbReference>
<accession>A0ABT5XCN0</accession>
<dbReference type="InterPro" id="IPR024705">
    <property type="entry name" value="Ssp411"/>
</dbReference>
<organism evidence="2 3">
    <name type="scientific">Candidatus Methanocrinis alkalitolerans</name>
    <dbReference type="NCBI Taxonomy" id="3033395"/>
    <lineage>
        <taxon>Archaea</taxon>
        <taxon>Methanobacteriati</taxon>
        <taxon>Methanobacteriota</taxon>
        <taxon>Stenosarchaea group</taxon>
        <taxon>Methanomicrobia</taxon>
        <taxon>Methanotrichales</taxon>
        <taxon>Methanotrichaceae</taxon>
        <taxon>Methanocrinis</taxon>
    </lineage>
</organism>
<dbReference type="PANTHER" id="PTHR42899:SF1">
    <property type="entry name" value="SPERMATOGENESIS-ASSOCIATED PROTEIN 20"/>
    <property type="match status" value="1"/>
</dbReference>
<dbReference type="InterPro" id="IPR036249">
    <property type="entry name" value="Thioredoxin-like_sf"/>
</dbReference>
<keyword evidence="3" id="KW-1185">Reference proteome</keyword>
<dbReference type="CDD" id="cd02955">
    <property type="entry name" value="SSP411"/>
    <property type="match status" value="1"/>
</dbReference>
<dbReference type="Gene3D" id="1.50.10.10">
    <property type="match status" value="2"/>
</dbReference>
<evidence type="ECO:0000259" key="1">
    <source>
        <dbReference type="Pfam" id="PF03190"/>
    </source>
</evidence>
<dbReference type="EMBL" id="JARFPL010000005">
    <property type="protein sequence ID" value="MDF0592454.1"/>
    <property type="molecule type" value="Genomic_DNA"/>
</dbReference>
<proteinExistence type="predicted"/>
<dbReference type="InterPro" id="IPR012341">
    <property type="entry name" value="6hp_glycosidase-like_sf"/>
</dbReference>
<evidence type="ECO:0000313" key="3">
    <source>
        <dbReference type="Proteomes" id="UP001215956"/>
    </source>
</evidence>
<dbReference type="SUPFAM" id="SSF52833">
    <property type="entry name" value="Thioredoxin-like"/>
    <property type="match status" value="1"/>
</dbReference>
<comment type="caution">
    <text evidence="2">The sequence shown here is derived from an EMBL/GenBank/DDBJ whole genome shotgun (WGS) entry which is preliminary data.</text>
</comment>
<dbReference type="PANTHER" id="PTHR42899">
    <property type="entry name" value="SPERMATOGENESIS-ASSOCIATED PROTEIN 20"/>
    <property type="match status" value="1"/>
</dbReference>
<dbReference type="SUPFAM" id="SSF48208">
    <property type="entry name" value="Six-hairpin glycosidases"/>
    <property type="match status" value="1"/>
</dbReference>
<dbReference type="Pfam" id="PF03190">
    <property type="entry name" value="Thioredox_DsbH"/>
    <property type="match status" value="1"/>
</dbReference>
<sequence length="699" mass="77775">MGTKKNRLAYESSPYLLQHADNPVDWHPWGEEAFRKADREDKPVFLSIGYSTCHWCHVMARESFEDEEVAGLLNATFVCIKVDREERPDIDAVYMNVAQMMTGSGGWPLNVILTPDKKPFFAATYIPRESRFGRIGMLDLVPRIGLLWRTERGELLNSAEEVTAALRRSPPEVPGRGLDEAAIRQAYQSLVARFDARNGGFGSAPKFPSAATFLFLLRHAKRTGDPGGLSMTEISLNAMRRGGIFDHLGYGFHRYSTDAGWILPHFEKMLYDQAMIAIACLEAHQASGDERYGRIAREVFEYVLRDLASPEGGFYSAEDADSEGEEGKFYLWTNGELNALLDGEEAAAAARVFDVRGEGNFREEATGRFTGKNVLHLKRAVGEVAEELGVREADLYERLQVARQKLFSARKERTRPLLDDKILADWNGLTIAALGRGAQVLGEVALEKAASRAADFVLEKMRDGDGRLLHRYRRGSAGILGNLDDYAFLIWGLLELYEAGFETKYLQAANDLAGDMVGRFHDEEGGGFYFTPIDGEDLIHRRKDSHDGALPSGNAVAVFDLLRLARMNADPKLEVIASKALDAFAPRAWAAPAAHLHLLSALDFALGPASEVVIIGHPDSPDTGEMKRALWSRYLPRKVVLFRPAGEEPDLSMFPEFAAHLSMVDEKATAYVCREYVCHRPTTDPLEMLARINRPSRGS</sequence>
<feature type="domain" description="Spermatogenesis-associated protein 20-like TRX" evidence="1">
    <location>
        <begin position="5"/>
        <end position="166"/>
    </location>
</feature>
<protein>
    <submittedName>
        <fullName evidence="2">Thioredoxin domain-containing protein</fullName>
    </submittedName>
</protein>
<name>A0ABT5XCN0_9EURY</name>
<dbReference type="InterPro" id="IPR008928">
    <property type="entry name" value="6-hairpin_glycosidase_sf"/>
</dbReference>
<evidence type="ECO:0000313" key="2">
    <source>
        <dbReference type="EMBL" id="MDF0592454.1"/>
    </source>
</evidence>
<reference evidence="2 3" key="1">
    <citation type="submission" date="2023-03" db="EMBL/GenBank/DDBJ databases">
        <title>Whole genome sequencing of Methanotrichaceae archaeon M04Ac.</title>
        <authorList>
            <person name="Khomyakova M.A."/>
            <person name="Merkel A.Y."/>
            <person name="Slobodkin A.I."/>
        </authorList>
    </citation>
    <scope>NUCLEOTIDE SEQUENCE [LARGE SCALE GENOMIC DNA]</scope>
    <source>
        <strain evidence="2 3">M04Ac</strain>
    </source>
</reference>
<dbReference type="Proteomes" id="UP001215956">
    <property type="component" value="Unassembled WGS sequence"/>
</dbReference>
<gene>
    <name evidence="2" type="ORF">P0O24_02515</name>
</gene>